<dbReference type="GO" id="GO:0016020">
    <property type="term" value="C:membrane"/>
    <property type="evidence" value="ECO:0007669"/>
    <property type="project" value="UniProtKB-SubCell"/>
</dbReference>
<keyword evidence="6" id="KW-0458">Lysosome</keyword>
<evidence type="ECO:0000256" key="8">
    <source>
        <dbReference type="ARBA" id="ARBA00041780"/>
    </source>
</evidence>
<dbReference type="PANTHER" id="PTHR23354:SF131">
    <property type="entry name" value="MTOR-ASSOCIATED PROTEIN MEAK7"/>
    <property type="match status" value="1"/>
</dbReference>
<proteinExistence type="predicted"/>
<dbReference type="InterPro" id="IPR006571">
    <property type="entry name" value="TLDc_dom"/>
</dbReference>
<dbReference type="EMBL" id="NEVH01003767">
    <property type="protein sequence ID" value="PNF39975.1"/>
    <property type="molecule type" value="Genomic_DNA"/>
</dbReference>
<accession>A0A2J7RGK5</accession>
<evidence type="ECO:0000313" key="12">
    <source>
        <dbReference type="Proteomes" id="UP000235965"/>
    </source>
</evidence>
<reference evidence="11 12" key="1">
    <citation type="submission" date="2017-12" db="EMBL/GenBank/DDBJ databases">
        <title>Hemimetabolous genomes reveal molecular basis of termite eusociality.</title>
        <authorList>
            <person name="Harrison M.C."/>
            <person name="Jongepier E."/>
            <person name="Robertson H.M."/>
            <person name="Arning N."/>
            <person name="Bitard-Feildel T."/>
            <person name="Chao H."/>
            <person name="Childers C.P."/>
            <person name="Dinh H."/>
            <person name="Doddapaneni H."/>
            <person name="Dugan S."/>
            <person name="Gowin J."/>
            <person name="Greiner C."/>
            <person name="Han Y."/>
            <person name="Hu H."/>
            <person name="Hughes D.S.T."/>
            <person name="Huylmans A.-K."/>
            <person name="Kemena C."/>
            <person name="Kremer L.P.M."/>
            <person name="Lee S.L."/>
            <person name="Lopez-Ezquerra A."/>
            <person name="Mallet L."/>
            <person name="Monroy-Kuhn J.M."/>
            <person name="Moser A."/>
            <person name="Murali S.C."/>
            <person name="Muzny D.M."/>
            <person name="Otani S."/>
            <person name="Piulachs M.-D."/>
            <person name="Poelchau M."/>
            <person name="Qu J."/>
            <person name="Schaub F."/>
            <person name="Wada-Katsumata A."/>
            <person name="Worley K.C."/>
            <person name="Xie Q."/>
            <person name="Ylla G."/>
            <person name="Poulsen M."/>
            <person name="Gibbs R.A."/>
            <person name="Schal C."/>
            <person name="Richards S."/>
            <person name="Belles X."/>
            <person name="Korb J."/>
            <person name="Bornberg-Bauer E."/>
        </authorList>
    </citation>
    <scope>NUCLEOTIDE SEQUENCE [LARGE SCALE GENOMIC DNA]</scope>
    <source>
        <tissue evidence="11">Whole body</tissue>
    </source>
</reference>
<dbReference type="OrthoDB" id="289228at2759"/>
<evidence type="ECO:0000256" key="7">
    <source>
        <dbReference type="ARBA" id="ARBA00039594"/>
    </source>
</evidence>
<comment type="subcellular location">
    <subcellularLocation>
        <location evidence="3">Cytoplasm</location>
    </subcellularLocation>
    <subcellularLocation>
        <location evidence="2">Lysosome</location>
    </subcellularLocation>
    <subcellularLocation>
        <location evidence="1">Membrane</location>
    </subcellularLocation>
</comment>
<feature type="domain" description="TLDc" evidence="10">
    <location>
        <begin position="160"/>
        <end position="327"/>
    </location>
</feature>
<dbReference type="PANTHER" id="PTHR23354">
    <property type="entry name" value="NUCLEOLAR PROTEIN 7/ESTROGEN RECEPTOR COACTIVATOR-RELATED"/>
    <property type="match status" value="1"/>
</dbReference>
<keyword evidence="4" id="KW-0963">Cytoplasm</keyword>
<protein>
    <recommendedName>
        <fullName evidence="7">MTOR-associated protein MEAK7</fullName>
    </recommendedName>
    <alternativeName>
        <fullName evidence="9">TBC/LysM-associated domain-containing protein 1</fullName>
    </alternativeName>
    <alternativeName>
        <fullName evidence="8">TLD domain-containing protein 1</fullName>
    </alternativeName>
</protein>
<organism evidence="11 12">
    <name type="scientific">Cryptotermes secundus</name>
    <dbReference type="NCBI Taxonomy" id="105785"/>
    <lineage>
        <taxon>Eukaryota</taxon>
        <taxon>Metazoa</taxon>
        <taxon>Ecdysozoa</taxon>
        <taxon>Arthropoda</taxon>
        <taxon>Hexapoda</taxon>
        <taxon>Insecta</taxon>
        <taxon>Pterygota</taxon>
        <taxon>Neoptera</taxon>
        <taxon>Polyneoptera</taxon>
        <taxon>Dictyoptera</taxon>
        <taxon>Blattodea</taxon>
        <taxon>Blattoidea</taxon>
        <taxon>Termitoidae</taxon>
        <taxon>Kalotermitidae</taxon>
        <taxon>Cryptotermitinae</taxon>
        <taxon>Cryptotermes</taxon>
    </lineage>
</organism>
<evidence type="ECO:0000256" key="9">
    <source>
        <dbReference type="ARBA" id="ARBA00042134"/>
    </source>
</evidence>
<dbReference type="GO" id="GO:0005764">
    <property type="term" value="C:lysosome"/>
    <property type="evidence" value="ECO:0007669"/>
    <property type="project" value="UniProtKB-SubCell"/>
</dbReference>
<dbReference type="GO" id="GO:0006979">
    <property type="term" value="P:response to oxidative stress"/>
    <property type="evidence" value="ECO:0007669"/>
    <property type="project" value="TreeGrafter"/>
</dbReference>
<evidence type="ECO:0000256" key="1">
    <source>
        <dbReference type="ARBA" id="ARBA00004370"/>
    </source>
</evidence>
<dbReference type="Proteomes" id="UP000235965">
    <property type="component" value="Unassembled WGS sequence"/>
</dbReference>
<keyword evidence="12" id="KW-1185">Reference proteome</keyword>
<evidence type="ECO:0000256" key="2">
    <source>
        <dbReference type="ARBA" id="ARBA00004371"/>
    </source>
</evidence>
<evidence type="ECO:0000256" key="6">
    <source>
        <dbReference type="ARBA" id="ARBA00023228"/>
    </source>
</evidence>
<evidence type="ECO:0000256" key="3">
    <source>
        <dbReference type="ARBA" id="ARBA00004496"/>
    </source>
</evidence>
<evidence type="ECO:0000256" key="5">
    <source>
        <dbReference type="ARBA" id="ARBA00023136"/>
    </source>
</evidence>
<name>A0A2J7RGK5_9NEOP</name>
<evidence type="ECO:0000256" key="4">
    <source>
        <dbReference type="ARBA" id="ARBA00022490"/>
    </source>
</evidence>
<comment type="caution">
    <text evidence="11">The sequence shown here is derived from an EMBL/GenBank/DDBJ whole genome shotgun (WGS) entry which is preliminary data.</text>
</comment>
<dbReference type="SMART" id="SM00584">
    <property type="entry name" value="TLDc"/>
    <property type="match status" value="1"/>
</dbReference>
<dbReference type="GO" id="GO:0005634">
    <property type="term" value="C:nucleus"/>
    <property type="evidence" value="ECO:0007669"/>
    <property type="project" value="TreeGrafter"/>
</dbReference>
<sequence length="372" mass="42373">MGNRKCKERSEISDEAVLSHEERHCLQRMFKSLCHDHSACSKEDLRYVKDIISSYIIILTVMDHIMLKSWMTLGTEISDSKLVLMAQSLCQNLEKEENVEEGIARWFGLCSQFQKLQTSFLYHLYHIPQEGMTHGDESAEYCLFPLCKGVPPQHKLVFPSVLKVPDVLFVNTLLPSAMQHQWRFCFSTGIHGESFAKMLGLIVDKGPTVIIIKDKNGNVFGGFASENWTVGPNFQGDEKSFLFSLYPEMRVFESTGYNSHYQYLSVQQQTLPNGLGMGGQFEYFGIWLDAEFGKGHCSETCTTYRNYKMLSATKHFEVDHVEVWGVGPEFEKKDTEGERPSIRERDLEAKAMLQLAGKTLHSEGMDDNADEA</sequence>
<dbReference type="AlphaFoldDB" id="A0A2J7RGK5"/>
<evidence type="ECO:0000313" key="11">
    <source>
        <dbReference type="EMBL" id="PNF39975.1"/>
    </source>
</evidence>
<gene>
    <name evidence="11" type="ORF">B7P43_G15965</name>
</gene>
<evidence type="ECO:0000259" key="10">
    <source>
        <dbReference type="PROSITE" id="PS51886"/>
    </source>
</evidence>
<keyword evidence="5" id="KW-0472">Membrane</keyword>
<dbReference type="Pfam" id="PF07534">
    <property type="entry name" value="TLD"/>
    <property type="match status" value="1"/>
</dbReference>
<dbReference type="PROSITE" id="PS51886">
    <property type="entry name" value="TLDC"/>
    <property type="match status" value="1"/>
</dbReference>